<keyword evidence="1" id="KW-0479">Metal-binding</keyword>
<dbReference type="GO" id="GO:0008270">
    <property type="term" value="F:zinc ion binding"/>
    <property type="evidence" value="ECO:0007669"/>
    <property type="project" value="UniProtKB-KW"/>
</dbReference>
<evidence type="ECO:0000313" key="5">
    <source>
        <dbReference type="Proteomes" id="UP000694548"/>
    </source>
</evidence>
<organism evidence="4 5">
    <name type="scientific">Nothobranchius furzeri</name>
    <name type="common">Turquoise killifish</name>
    <dbReference type="NCBI Taxonomy" id="105023"/>
    <lineage>
        <taxon>Eukaryota</taxon>
        <taxon>Metazoa</taxon>
        <taxon>Chordata</taxon>
        <taxon>Craniata</taxon>
        <taxon>Vertebrata</taxon>
        <taxon>Euteleostomi</taxon>
        <taxon>Actinopterygii</taxon>
        <taxon>Neopterygii</taxon>
        <taxon>Teleostei</taxon>
        <taxon>Neoteleostei</taxon>
        <taxon>Acanthomorphata</taxon>
        <taxon>Ovalentaria</taxon>
        <taxon>Atherinomorphae</taxon>
        <taxon>Cyprinodontiformes</taxon>
        <taxon>Nothobranchiidae</taxon>
        <taxon>Nothobranchius</taxon>
    </lineage>
</organism>
<feature type="region of interest" description="Disordered" evidence="2">
    <location>
        <begin position="68"/>
        <end position="106"/>
    </location>
</feature>
<name>A0A8C6M5B1_NOTFU</name>
<dbReference type="InterPro" id="IPR032567">
    <property type="entry name" value="RTL1-rel"/>
</dbReference>
<evidence type="ECO:0000256" key="1">
    <source>
        <dbReference type="PROSITE-ProRule" id="PRU00047"/>
    </source>
</evidence>
<reference evidence="4" key="1">
    <citation type="submission" date="2025-08" db="UniProtKB">
        <authorList>
            <consortium name="Ensembl"/>
        </authorList>
    </citation>
    <scope>IDENTIFICATION</scope>
</reference>
<reference evidence="4" key="2">
    <citation type="submission" date="2025-09" db="UniProtKB">
        <authorList>
            <consortium name="Ensembl"/>
        </authorList>
    </citation>
    <scope>IDENTIFICATION</scope>
</reference>
<evidence type="ECO:0000313" key="4">
    <source>
        <dbReference type="Ensembl" id="ENSNFUP00015030156.1"/>
    </source>
</evidence>
<dbReference type="SUPFAM" id="SSF57756">
    <property type="entry name" value="Retrovirus zinc finger-like domains"/>
    <property type="match status" value="1"/>
</dbReference>
<feature type="compositionally biased region" description="Polar residues" evidence="2">
    <location>
        <begin position="11"/>
        <end position="21"/>
    </location>
</feature>
<evidence type="ECO:0000259" key="3">
    <source>
        <dbReference type="PROSITE" id="PS50158"/>
    </source>
</evidence>
<dbReference type="Pfam" id="PF16297">
    <property type="entry name" value="DUF4939"/>
    <property type="match status" value="1"/>
</dbReference>
<feature type="compositionally biased region" description="Pro residues" evidence="2">
    <location>
        <begin position="77"/>
        <end position="90"/>
    </location>
</feature>
<dbReference type="InterPro" id="IPR032549">
    <property type="entry name" value="DUF4939"/>
</dbReference>
<dbReference type="AlphaFoldDB" id="A0A8C6M5B1"/>
<dbReference type="InterPro" id="IPR001878">
    <property type="entry name" value="Znf_CCHC"/>
</dbReference>
<accession>A0A8C6M5B1</accession>
<dbReference type="PANTHER" id="PTHR15503">
    <property type="entry name" value="LDOC1 RELATED"/>
    <property type="match status" value="1"/>
</dbReference>
<dbReference type="InterPro" id="IPR036875">
    <property type="entry name" value="Znf_CCHC_sf"/>
</dbReference>
<sequence>MWVKKLPPILTESTGQTTDPMTESLPPALVSTLTQHERSIQSVLEQLTITNQRLLQLDAENHQLRAQLSATASSNPSAPPAPSLPVPPSPGHFRVADSPTPDTFSGEPGKCRSFLLLCKLAFERSPDTFSTDPVKISFIVGLLRGKALLWAEARSRQPGFLLGPLPEFLSEFTQIFDTPDNPAEIAKQIWNLRQGRLSVLDFAIEFRTLASISTLDDASLRAAFSQALSEDLQDQLAFCPDSENLESLISLASRIEKRLKNRRRSSRQLPPVTAPEMHTATPTPPLLQTEPMQLGRAQLTPEEKLRWRTAGLCLYCGQVGHMISHCPVQPKDRTHQ</sequence>
<feature type="domain" description="CCHC-type" evidence="3">
    <location>
        <begin position="313"/>
        <end position="327"/>
    </location>
</feature>
<proteinExistence type="predicted"/>
<dbReference type="Proteomes" id="UP000694548">
    <property type="component" value="Unassembled WGS sequence"/>
</dbReference>
<dbReference type="GeneTree" id="ENSGT00950000183173"/>
<keyword evidence="1" id="KW-0862">Zinc</keyword>
<keyword evidence="1" id="KW-0863">Zinc-finger</keyword>
<dbReference type="GO" id="GO:0003676">
    <property type="term" value="F:nucleic acid binding"/>
    <property type="evidence" value="ECO:0007669"/>
    <property type="project" value="InterPro"/>
</dbReference>
<dbReference type="Ensembl" id="ENSNFUT00015031514.1">
    <property type="protein sequence ID" value="ENSNFUP00015030156.1"/>
    <property type="gene ID" value="ENSNFUG00015014693.1"/>
</dbReference>
<feature type="region of interest" description="Disordered" evidence="2">
    <location>
        <begin position="1"/>
        <end position="24"/>
    </location>
</feature>
<evidence type="ECO:0000256" key="2">
    <source>
        <dbReference type="SAM" id="MobiDB-lite"/>
    </source>
</evidence>
<keyword evidence="5" id="KW-1185">Reference proteome</keyword>
<protein>
    <recommendedName>
        <fullName evidence="3">CCHC-type domain-containing protein</fullName>
    </recommendedName>
</protein>
<feature type="region of interest" description="Disordered" evidence="2">
    <location>
        <begin position="260"/>
        <end position="288"/>
    </location>
</feature>
<dbReference type="PANTHER" id="PTHR15503:SF36">
    <property type="entry name" value="RETROTRANSPOSON GAG-LIKE PROTEIN 5"/>
    <property type="match status" value="1"/>
</dbReference>
<dbReference type="PROSITE" id="PS50158">
    <property type="entry name" value="ZF_CCHC"/>
    <property type="match status" value="1"/>
</dbReference>